<feature type="compositionally biased region" description="Low complexity" evidence="1">
    <location>
        <begin position="13"/>
        <end position="39"/>
    </location>
</feature>
<evidence type="ECO:0000259" key="2">
    <source>
        <dbReference type="Pfam" id="PF20149"/>
    </source>
</evidence>
<dbReference type="InterPro" id="IPR045341">
    <property type="entry name" value="DUF6532"/>
</dbReference>
<feature type="compositionally biased region" description="Basic residues" evidence="1">
    <location>
        <begin position="40"/>
        <end position="53"/>
    </location>
</feature>
<dbReference type="Proteomes" id="UP000799118">
    <property type="component" value="Unassembled WGS sequence"/>
</dbReference>
<dbReference type="Pfam" id="PF20149">
    <property type="entry name" value="DUF6532"/>
    <property type="match status" value="1"/>
</dbReference>
<organism evidence="3 4">
    <name type="scientific">Gymnopus androsaceus JB14</name>
    <dbReference type="NCBI Taxonomy" id="1447944"/>
    <lineage>
        <taxon>Eukaryota</taxon>
        <taxon>Fungi</taxon>
        <taxon>Dikarya</taxon>
        <taxon>Basidiomycota</taxon>
        <taxon>Agaricomycotina</taxon>
        <taxon>Agaricomycetes</taxon>
        <taxon>Agaricomycetidae</taxon>
        <taxon>Agaricales</taxon>
        <taxon>Marasmiineae</taxon>
        <taxon>Omphalotaceae</taxon>
        <taxon>Gymnopus</taxon>
    </lineage>
</organism>
<dbReference type="AlphaFoldDB" id="A0A6A4GL94"/>
<feature type="domain" description="DUF6532" evidence="2">
    <location>
        <begin position="298"/>
        <end position="489"/>
    </location>
</feature>
<feature type="compositionally biased region" description="Acidic residues" evidence="1">
    <location>
        <begin position="146"/>
        <end position="156"/>
    </location>
</feature>
<dbReference type="EMBL" id="ML769890">
    <property type="protein sequence ID" value="KAE9386318.1"/>
    <property type="molecule type" value="Genomic_DNA"/>
</dbReference>
<gene>
    <name evidence="3" type="ORF">BT96DRAFT_1006198</name>
</gene>
<feature type="compositionally biased region" description="Polar residues" evidence="1">
    <location>
        <begin position="261"/>
        <end position="274"/>
    </location>
</feature>
<feature type="compositionally biased region" description="Basic and acidic residues" evidence="1">
    <location>
        <begin position="82"/>
        <end position="95"/>
    </location>
</feature>
<feature type="region of interest" description="Disordered" evidence="1">
    <location>
        <begin position="1"/>
        <end position="276"/>
    </location>
</feature>
<name>A0A6A4GL94_9AGAR</name>
<reference evidence="3" key="1">
    <citation type="journal article" date="2019" name="Environ. Microbiol.">
        <title>Fungal ecological strategies reflected in gene transcription - a case study of two litter decomposers.</title>
        <authorList>
            <person name="Barbi F."/>
            <person name="Kohler A."/>
            <person name="Barry K."/>
            <person name="Baskaran P."/>
            <person name="Daum C."/>
            <person name="Fauchery L."/>
            <person name="Ihrmark K."/>
            <person name="Kuo A."/>
            <person name="LaButti K."/>
            <person name="Lipzen A."/>
            <person name="Morin E."/>
            <person name="Grigoriev I.V."/>
            <person name="Henrissat B."/>
            <person name="Lindahl B."/>
            <person name="Martin F."/>
        </authorList>
    </citation>
    <scope>NUCLEOTIDE SEQUENCE</scope>
    <source>
        <strain evidence="3">JB14</strain>
    </source>
</reference>
<feature type="compositionally biased region" description="Basic and acidic residues" evidence="1">
    <location>
        <begin position="104"/>
        <end position="137"/>
    </location>
</feature>
<keyword evidence="4" id="KW-1185">Reference proteome</keyword>
<evidence type="ECO:0000313" key="4">
    <source>
        <dbReference type="Proteomes" id="UP000799118"/>
    </source>
</evidence>
<sequence>MPRKSDPPAAPKTRSSTGTTSSRTRATTVAQTTASTKAAPKAKPKPKPMRKSNVHADTRRSTVSSPPPPASSSPAASSPVRLSDRDEQALRMLQEKKKKAQVAAEKERQERIREHAARMRAADHEDNANGSDNRNHDSANGGDITIDNDDGAEDEGSVSFGFRTPPRKKDSPGAVDDDDEDKDLFRQTFGTPGKAIDEEHQGLGSGVDSDDDAGTHEHGSQAATSDNDDNLMDVDHPHNGIVTPSPSPRKRRRSIKDVQGGAQSKQWAAATSSPHGPKVYKITSRMFTPRTLHLGKLAKIEARRVTITQNPFPSDKFESSLKILQDTARKNQLNDPFTRLLQDAECQKKLTTFVGYARGGLMNSLTKAAQQWVESFFNLPGRKSVGKIKVDVAWLLKDGHFKFGGLDVESQTYDKNLPFGIEGIAHLLRVEFFATRGGANIGAFKEMVAARCIHSPTIEHALMNWSEGTAKAAEFNDDARSRYYYHLSSYAKLAKVAPSWDEGFGPELFDLVLKQSNKTFLLDVEADDMQEVDAVALEAAAIAAKLARTGGLTSVNNSSSTSTSTTVTTPMGNLAASTAVLLPSSVVTPTLVITPTPTIPTPGSASTVAANIITPTSIVTPTSSPGSASTVTTNSAA</sequence>
<accession>A0A6A4GL94</accession>
<dbReference type="OrthoDB" id="2790754at2759"/>
<protein>
    <recommendedName>
        <fullName evidence="2">DUF6532 domain-containing protein</fullName>
    </recommendedName>
</protein>
<proteinExistence type="predicted"/>
<evidence type="ECO:0000313" key="3">
    <source>
        <dbReference type="EMBL" id="KAE9386318.1"/>
    </source>
</evidence>
<evidence type="ECO:0000256" key="1">
    <source>
        <dbReference type="SAM" id="MobiDB-lite"/>
    </source>
</evidence>